<dbReference type="SUPFAM" id="SSF143422">
    <property type="entry name" value="Transposase IS200-like"/>
    <property type="match status" value="1"/>
</dbReference>
<evidence type="ECO:0000313" key="2">
    <source>
        <dbReference type="EMBL" id="TWT88594.1"/>
    </source>
</evidence>
<reference evidence="2 3" key="1">
    <citation type="submission" date="2019-02" db="EMBL/GenBank/DDBJ databases">
        <title>Deep-cultivation of Planctomycetes and their phenomic and genomic characterization uncovers novel biology.</title>
        <authorList>
            <person name="Wiegand S."/>
            <person name="Jogler M."/>
            <person name="Boedeker C."/>
            <person name="Pinto D."/>
            <person name="Vollmers J."/>
            <person name="Rivas-Marin E."/>
            <person name="Kohn T."/>
            <person name="Peeters S.H."/>
            <person name="Heuer A."/>
            <person name="Rast P."/>
            <person name="Oberbeckmann S."/>
            <person name="Bunk B."/>
            <person name="Jeske O."/>
            <person name="Meyerdierks A."/>
            <person name="Storesund J.E."/>
            <person name="Kallscheuer N."/>
            <person name="Luecker S."/>
            <person name="Lage O.M."/>
            <person name="Pohl T."/>
            <person name="Merkel B.J."/>
            <person name="Hornburger P."/>
            <person name="Mueller R.-W."/>
            <person name="Bruemmer F."/>
            <person name="Labrenz M."/>
            <person name="Spormann A.M."/>
            <person name="Op Den Camp H."/>
            <person name="Overmann J."/>
            <person name="Amann R."/>
            <person name="Jetten M.S.M."/>
            <person name="Mascher T."/>
            <person name="Medema M.H."/>
            <person name="Devos D.P."/>
            <person name="Kaster A.-K."/>
            <person name="Ovreas L."/>
            <person name="Rohde M."/>
            <person name="Galperin M.Y."/>
            <person name="Jogler C."/>
        </authorList>
    </citation>
    <scope>NUCLEOTIDE SEQUENCE [LARGE SCALE GENOMIC DNA]</scope>
    <source>
        <strain evidence="2 3">Mal64</strain>
    </source>
</reference>
<dbReference type="AlphaFoldDB" id="A0A5C5ZMA7"/>
<dbReference type="GO" id="GO:0006313">
    <property type="term" value="P:DNA transposition"/>
    <property type="evidence" value="ECO:0007669"/>
    <property type="project" value="InterPro"/>
</dbReference>
<evidence type="ECO:0000313" key="3">
    <source>
        <dbReference type="Proteomes" id="UP000315440"/>
    </source>
</evidence>
<dbReference type="Gene3D" id="3.30.70.1290">
    <property type="entry name" value="Transposase IS200-like"/>
    <property type="match status" value="1"/>
</dbReference>
<dbReference type="InterPro" id="IPR036515">
    <property type="entry name" value="Transposase_17_sf"/>
</dbReference>
<name>A0A5C5ZMA7_9BACT</name>
<protein>
    <recommendedName>
        <fullName evidence="1">Transposase IS200-like domain-containing protein</fullName>
    </recommendedName>
</protein>
<dbReference type="GO" id="GO:0004803">
    <property type="term" value="F:transposase activity"/>
    <property type="evidence" value="ECO:0007669"/>
    <property type="project" value="InterPro"/>
</dbReference>
<dbReference type="Proteomes" id="UP000315440">
    <property type="component" value="Unassembled WGS sequence"/>
</dbReference>
<dbReference type="SMART" id="SM01321">
    <property type="entry name" value="Y1_Tnp"/>
    <property type="match status" value="1"/>
</dbReference>
<feature type="domain" description="Transposase IS200-like" evidence="1">
    <location>
        <begin position="10"/>
        <end position="115"/>
    </location>
</feature>
<comment type="caution">
    <text evidence="2">The sequence shown here is derived from an EMBL/GenBank/DDBJ whole genome shotgun (WGS) entry which is preliminary data.</text>
</comment>
<dbReference type="InterPro" id="IPR002686">
    <property type="entry name" value="Transposase_17"/>
</dbReference>
<dbReference type="GO" id="GO:0003677">
    <property type="term" value="F:DNA binding"/>
    <property type="evidence" value="ECO:0007669"/>
    <property type="project" value="InterPro"/>
</dbReference>
<gene>
    <name evidence="2" type="ORF">Mal64_20780</name>
</gene>
<evidence type="ECO:0000259" key="1">
    <source>
        <dbReference type="SMART" id="SM01321"/>
    </source>
</evidence>
<keyword evidence="3" id="KW-1185">Reference proteome</keyword>
<dbReference type="EMBL" id="SJPQ01000002">
    <property type="protein sequence ID" value="TWT88594.1"/>
    <property type="molecule type" value="Genomic_DNA"/>
</dbReference>
<sequence>MPGLYASARQSLKGRPVWLSAGQARIAIGSMLNKSERRGWRIEALCVMRNHFHAVVGCVGDASFKRVLANLKAFASEGLNNQAGEPSRWWTRGGSAPLLRDERAIETAIHYVLHKQQHPLARWSARDGFLLPTDPTTRTYPRK</sequence>
<proteinExistence type="predicted"/>
<accession>A0A5C5ZMA7</accession>
<organism evidence="2 3">
    <name type="scientific">Pseudobythopirellula maris</name>
    <dbReference type="NCBI Taxonomy" id="2527991"/>
    <lineage>
        <taxon>Bacteria</taxon>
        <taxon>Pseudomonadati</taxon>
        <taxon>Planctomycetota</taxon>
        <taxon>Planctomycetia</taxon>
        <taxon>Pirellulales</taxon>
        <taxon>Lacipirellulaceae</taxon>
        <taxon>Pseudobythopirellula</taxon>
    </lineage>
</organism>